<feature type="chain" id="PRO_5002202518" description="Secreted protein" evidence="2">
    <location>
        <begin position="28"/>
        <end position="114"/>
    </location>
</feature>
<dbReference type="InterPro" id="IPR012674">
    <property type="entry name" value="Calycin"/>
</dbReference>
<keyword evidence="1" id="KW-0812">Transmembrane</keyword>
<keyword evidence="1" id="KW-1133">Transmembrane helix</keyword>
<feature type="signal peptide" evidence="2">
    <location>
        <begin position="1"/>
        <end position="27"/>
    </location>
</feature>
<evidence type="ECO:0000256" key="1">
    <source>
        <dbReference type="SAM" id="Phobius"/>
    </source>
</evidence>
<dbReference type="EMBL" id="GBZX01000879">
    <property type="protein sequence ID" value="JAG91861.1"/>
    <property type="molecule type" value="mRNA"/>
</dbReference>
<evidence type="ECO:0008006" key="4">
    <source>
        <dbReference type="Google" id="ProtNLM"/>
    </source>
</evidence>
<keyword evidence="1" id="KW-0472">Membrane</keyword>
<sequence>MAAWKPPKWQLAFLAVLSASYTTGVEGSQSAEKFFNHQGNIFLVGYSAGIIPASPLVICVNSSYLGSSGSNIWRRVKFQEQDTIDPELWKPSHIDVTLKIAGGDEDTWSSITFE</sequence>
<evidence type="ECO:0000256" key="2">
    <source>
        <dbReference type="SAM" id="SignalP"/>
    </source>
</evidence>
<dbReference type="Gene3D" id="2.40.128.20">
    <property type="match status" value="1"/>
</dbReference>
<reference evidence="3" key="1">
    <citation type="journal article" date="2015" name="PLoS ONE">
        <title>An Insight into the Sialome of the Lone Star Tick, Amblyomma americanum, with a Glimpse on Its Time Dependent Gene Expression.</title>
        <authorList>
            <person name="Karim S."/>
            <person name="Ribeiro J.M."/>
        </authorList>
    </citation>
    <scope>NUCLEOTIDE SEQUENCE</scope>
    <source>
        <tissue evidence="3">Salivary gland</tissue>
    </source>
</reference>
<proteinExistence type="evidence at transcript level"/>
<feature type="non-terminal residue" evidence="3">
    <location>
        <position position="114"/>
    </location>
</feature>
<name>A0A0C9RWA1_AMBAM</name>
<feature type="transmembrane region" description="Helical" evidence="1">
    <location>
        <begin position="43"/>
        <end position="65"/>
    </location>
</feature>
<accession>A0A0C9RWA1</accession>
<evidence type="ECO:0000313" key="3">
    <source>
        <dbReference type="EMBL" id="JAG91861.1"/>
    </source>
</evidence>
<protein>
    <recommendedName>
        <fullName evidence="4">Secreted protein</fullName>
    </recommendedName>
</protein>
<keyword evidence="2" id="KW-0732">Signal</keyword>
<organism evidence="3">
    <name type="scientific">Amblyomma americanum</name>
    <name type="common">Lone star tick</name>
    <dbReference type="NCBI Taxonomy" id="6943"/>
    <lineage>
        <taxon>Eukaryota</taxon>
        <taxon>Metazoa</taxon>
        <taxon>Ecdysozoa</taxon>
        <taxon>Arthropoda</taxon>
        <taxon>Chelicerata</taxon>
        <taxon>Arachnida</taxon>
        <taxon>Acari</taxon>
        <taxon>Parasitiformes</taxon>
        <taxon>Ixodida</taxon>
        <taxon>Ixodoidea</taxon>
        <taxon>Ixodidae</taxon>
        <taxon>Amblyomminae</taxon>
        <taxon>Amblyomma</taxon>
    </lineage>
</organism>
<dbReference type="AlphaFoldDB" id="A0A0C9RWA1"/>